<organism evidence="3 4">
    <name type="scientific">Thermolongibacillus altinsuensis</name>
    <dbReference type="NCBI Taxonomy" id="575256"/>
    <lineage>
        <taxon>Bacteria</taxon>
        <taxon>Bacillati</taxon>
        <taxon>Bacillota</taxon>
        <taxon>Bacilli</taxon>
        <taxon>Bacillales</taxon>
        <taxon>Anoxybacillaceae</taxon>
        <taxon>Thermolongibacillus</taxon>
    </lineage>
</organism>
<evidence type="ECO:0000313" key="4">
    <source>
        <dbReference type="Proteomes" id="UP000295658"/>
    </source>
</evidence>
<reference evidence="3 4" key="1">
    <citation type="submission" date="2019-03" db="EMBL/GenBank/DDBJ databases">
        <title>Genomic Encyclopedia of Type Strains, Phase IV (KMG-IV): sequencing the most valuable type-strain genomes for metagenomic binning, comparative biology and taxonomic classification.</title>
        <authorList>
            <person name="Goeker M."/>
        </authorList>
    </citation>
    <scope>NUCLEOTIDE SEQUENCE [LARGE SCALE GENOMIC DNA]</scope>
    <source>
        <strain evidence="3 4">DSM 24979</strain>
    </source>
</reference>
<protein>
    <submittedName>
        <fullName evidence="3">Uncharacterized protein DUF1648</fullName>
    </submittedName>
</protein>
<proteinExistence type="predicted"/>
<feature type="domain" description="DUF1648" evidence="2">
    <location>
        <begin position="23"/>
        <end position="67"/>
    </location>
</feature>
<comment type="caution">
    <text evidence="3">The sequence shown here is derived from an EMBL/GenBank/DDBJ whole genome shotgun (WGS) entry which is preliminary data.</text>
</comment>
<evidence type="ECO:0000259" key="2">
    <source>
        <dbReference type="Pfam" id="PF07853"/>
    </source>
</evidence>
<dbReference type="AlphaFoldDB" id="A0A4R1QJ53"/>
<dbReference type="OrthoDB" id="9808690at2"/>
<dbReference type="EMBL" id="SLUL01000018">
    <property type="protein sequence ID" value="TCL45963.1"/>
    <property type="molecule type" value="Genomic_DNA"/>
</dbReference>
<keyword evidence="1" id="KW-0812">Transmembrane</keyword>
<gene>
    <name evidence="3" type="ORF">EDD69_11851</name>
</gene>
<dbReference type="RefSeq" id="WP_132949456.1">
    <property type="nucleotide sequence ID" value="NZ_SLUL01000018.1"/>
</dbReference>
<keyword evidence="4" id="KW-1185">Reference proteome</keyword>
<sequence>MLASIKEKTKSEKVLLMLSIFGLVAMFVYVTLIWSELPETIPRHFNSKGEPDGFGGKGSILVLPFVGLGIFILTTLLSQIPNAFNDPDRVTEEQKQRLYIHGRICMSFLQTQIIYFLLYGVWQTAQVALGKASGLGIYVLPIFLFIIFGTIIYFTVRGQRMYRKE</sequence>
<dbReference type="InterPro" id="IPR012867">
    <property type="entry name" value="DUF1648"/>
</dbReference>
<keyword evidence="1" id="KW-1133">Transmembrane helix</keyword>
<evidence type="ECO:0000313" key="3">
    <source>
        <dbReference type="EMBL" id="TCL45963.1"/>
    </source>
</evidence>
<feature type="transmembrane region" description="Helical" evidence="1">
    <location>
        <begin position="14"/>
        <end position="34"/>
    </location>
</feature>
<feature type="transmembrane region" description="Helical" evidence="1">
    <location>
        <begin position="54"/>
        <end position="77"/>
    </location>
</feature>
<evidence type="ECO:0000256" key="1">
    <source>
        <dbReference type="SAM" id="Phobius"/>
    </source>
</evidence>
<dbReference type="Pfam" id="PF07853">
    <property type="entry name" value="DUF1648"/>
    <property type="match status" value="1"/>
</dbReference>
<dbReference type="Proteomes" id="UP000295658">
    <property type="component" value="Unassembled WGS sequence"/>
</dbReference>
<feature type="transmembrane region" description="Helical" evidence="1">
    <location>
        <begin position="98"/>
        <end position="122"/>
    </location>
</feature>
<accession>A0A4R1QJ53</accession>
<name>A0A4R1QJ53_9BACL</name>
<keyword evidence="1" id="KW-0472">Membrane</keyword>
<feature type="transmembrane region" description="Helical" evidence="1">
    <location>
        <begin position="134"/>
        <end position="156"/>
    </location>
</feature>